<accession>A0ABV6GI04</accession>
<protein>
    <submittedName>
        <fullName evidence="8">PspC domain-containing protein</fullName>
    </submittedName>
</protein>
<dbReference type="EMBL" id="JBHLVO010000019">
    <property type="protein sequence ID" value="MFC0273318.1"/>
    <property type="molecule type" value="Genomic_DNA"/>
</dbReference>
<name>A0ABV6GI04_9BACI</name>
<proteinExistence type="predicted"/>
<evidence type="ECO:0000313" key="9">
    <source>
        <dbReference type="Proteomes" id="UP001589854"/>
    </source>
</evidence>
<evidence type="ECO:0000256" key="3">
    <source>
        <dbReference type="ARBA" id="ARBA00022692"/>
    </source>
</evidence>
<feature type="domain" description="Phage shock protein PspC N-terminal" evidence="7">
    <location>
        <begin position="2"/>
        <end position="60"/>
    </location>
</feature>
<keyword evidence="2" id="KW-1003">Cell membrane</keyword>
<evidence type="ECO:0000256" key="2">
    <source>
        <dbReference type="ARBA" id="ARBA00022475"/>
    </source>
</evidence>
<dbReference type="Pfam" id="PF04024">
    <property type="entry name" value="PspC"/>
    <property type="match status" value="1"/>
</dbReference>
<sequence length="68" mass="7737">MKKLVRSRNDRKVSGVLGGLAQYTGIDAAMLRILFVILLLVTGFFPLVFVYLIWIMVVPNQEDVIRND</sequence>
<dbReference type="PANTHER" id="PTHR33885:SF3">
    <property type="entry name" value="PHAGE SHOCK PROTEIN C"/>
    <property type="match status" value="1"/>
</dbReference>
<evidence type="ECO:0000256" key="1">
    <source>
        <dbReference type="ARBA" id="ARBA00004162"/>
    </source>
</evidence>
<evidence type="ECO:0000256" key="4">
    <source>
        <dbReference type="ARBA" id="ARBA00022989"/>
    </source>
</evidence>
<organism evidence="8 9">
    <name type="scientific">Metabacillus herbersteinensis</name>
    <dbReference type="NCBI Taxonomy" id="283816"/>
    <lineage>
        <taxon>Bacteria</taxon>
        <taxon>Bacillati</taxon>
        <taxon>Bacillota</taxon>
        <taxon>Bacilli</taxon>
        <taxon>Bacillales</taxon>
        <taxon>Bacillaceae</taxon>
        <taxon>Metabacillus</taxon>
    </lineage>
</organism>
<evidence type="ECO:0000259" key="7">
    <source>
        <dbReference type="Pfam" id="PF04024"/>
    </source>
</evidence>
<dbReference type="InterPro" id="IPR052027">
    <property type="entry name" value="PspC"/>
</dbReference>
<evidence type="ECO:0000256" key="5">
    <source>
        <dbReference type="ARBA" id="ARBA00023136"/>
    </source>
</evidence>
<keyword evidence="5 6" id="KW-0472">Membrane</keyword>
<comment type="subcellular location">
    <subcellularLocation>
        <location evidence="1">Cell membrane</location>
        <topology evidence="1">Single-pass membrane protein</topology>
    </subcellularLocation>
</comment>
<keyword evidence="4 6" id="KW-1133">Transmembrane helix</keyword>
<gene>
    <name evidence="8" type="ORF">ACFFIX_18095</name>
</gene>
<dbReference type="Proteomes" id="UP001589854">
    <property type="component" value="Unassembled WGS sequence"/>
</dbReference>
<dbReference type="InterPro" id="IPR007168">
    <property type="entry name" value="Phageshock_PspC_N"/>
</dbReference>
<dbReference type="RefSeq" id="WP_378936495.1">
    <property type="nucleotide sequence ID" value="NZ_JBHLVO010000019.1"/>
</dbReference>
<dbReference type="PANTHER" id="PTHR33885">
    <property type="entry name" value="PHAGE SHOCK PROTEIN C"/>
    <property type="match status" value="1"/>
</dbReference>
<feature type="transmembrane region" description="Helical" evidence="6">
    <location>
        <begin position="33"/>
        <end position="57"/>
    </location>
</feature>
<reference evidence="8 9" key="1">
    <citation type="submission" date="2024-09" db="EMBL/GenBank/DDBJ databases">
        <authorList>
            <person name="Sun Q."/>
            <person name="Mori K."/>
        </authorList>
    </citation>
    <scope>NUCLEOTIDE SEQUENCE [LARGE SCALE GENOMIC DNA]</scope>
    <source>
        <strain evidence="8 9">CCM 7228</strain>
    </source>
</reference>
<keyword evidence="3 6" id="KW-0812">Transmembrane</keyword>
<keyword evidence="9" id="KW-1185">Reference proteome</keyword>
<evidence type="ECO:0000256" key="6">
    <source>
        <dbReference type="SAM" id="Phobius"/>
    </source>
</evidence>
<evidence type="ECO:0000313" key="8">
    <source>
        <dbReference type="EMBL" id="MFC0273318.1"/>
    </source>
</evidence>
<comment type="caution">
    <text evidence="8">The sequence shown here is derived from an EMBL/GenBank/DDBJ whole genome shotgun (WGS) entry which is preliminary data.</text>
</comment>